<reference evidence="1" key="1">
    <citation type="submission" date="2025-08" db="UniProtKB">
        <authorList>
            <consortium name="Ensembl"/>
        </authorList>
    </citation>
    <scope>IDENTIFICATION</scope>
</reference>
<keyword evidence="2" id="KW-1185">Reference proteome</keyword>
<dbReference type="AlphaFoldDB" id="A0A2K5HXX9"/>
<reference evidence="1" key="2">
    <citation type="submission" date="2025-09" db="UniProtKB">
        <authorList>
            <consortium name="Ensembl"/>
        </authorList>
    </citation>
    <scope>IDENTIFICATION</scope>
</reference>
<organism evidence="1 2">
    <name type="scientific">Colobus angolensis palliatus</name>
    <name type="common">Peters' Angolan colobus</name>
    <dbReference type="NCBI Taxonomy" id="336983"/>
    <lineage>
        <taxon>Eukaryota</taxon>
        <taxon>Metazoa</taxon>
        <taxon>Chordata</taxon>
        <taxon>Craniata</taxon>
        <taxon>Vertebrata</taxon>
        <taxon>Euteleostomi</taxon>
        <taxon>Mammalia</taxon>
        <taxon>Eutheria</taxon>
        <taxon>Euarchontoglires</taxon>
        <taxon>Primates</taxon>
        <taxon>Haplorrhini</taxon>
        <taxon>Catarrhini</taxon>
        <taxon>Cercopithecidae</taxon>
        <taxon>Colobinae</taxon>
        <taxon>Colobus</taxon>
    </lineage>
</organism>
<dbReference type="Proteomes" id="UP000233080">
    <property type="component" value="Unassembled WGS sequence"/>
</dbReference>
<sequence>MASFFLFSQFAFHLRQGHVYVGGGDRGKREAEMFILLLQCFMPSRVPLPAHVCERLGLLAWPLLPRWVGTRLLPEPVPLSMLGGAVGVAHAGCWHRRHGETQAVLPGCDSCWPPHRLLCSGTNSSAHKASTTQSAP</sequence>
<dbReference type="Ensembl" id="ENSCANT00000032089.1">
    <property type="protein sequence ID" value="ENSCANP00000009220.1"/>
    <property type="gene ID" value="ENSCANG00000028020.1"/>
</dbReference>
<name>A0A2K5HXX9_COLAP</name>
<protein>
    <submittedName>
        <fullName evidence="1">Uncharacterized protein</fullName>
    </submittedName>
</protein>
<evidence type="ECO:0000313" key="1">
    <source>
        <dbReference type="Ensembl" id="ENSCANP00000009220.1"/>
    </source>
</evidence>
<dbReference type="OMA" id="HAGCWHR"/>
<proteinExistence type="predicted"/>
<accession>A0A2K5HXX9</accession>
<evidence type="ECO:0000313" key="2">
    <source>
        <dbReference type="Proteomes" id="UP000233080"/>
    </source>
</evidence>